<proteinExistence type="predicted"/>
<dbReference type="RefSeq" id="WP_142112941.1">
    <property type="nucleotide sequence ID" value="NZ_BAAATB010000006.1"/>
</dbReference>
<dbReference type="OrthoDB" id="3267840at2"/>
<organism evidence="2 3">
    <name type="scientific">Rarobacter incanus</name>
    <dbReference type="NCBI Taxonomy" id="153494"/>
    <lineage>
        <taxon>Bacteria</taxon>
        <taxon>Bacillati</taxon>
        <taxon>Actinomycetota</taxon>
        <taxon>Actinomycetes</taxon>
        <taxon>Micrococcales</taxon>
        <taxon>Rarobacteraceae</taxon>
        <taxon>Rarobacter</taxon>
    </lineage>
</organism>
<dbReference type="Proteomes" id="UP000316181">
    <property type="component" value="Unassembled WGS sequence"/>
</dbReference>
<dbReference type="EMBL" id="VFNV01000001">
    <property type="protein sequence ID" value="TQK77162.1"/>
    <property type="molecule type" value="Genomic_DNA"/>
</dbReference>
<comment type="caution">
    <text evidence="2">The sequence shown here is derived from an EMBL/GenBank/DDBJ whole genome shotgun (WGS) entry which is preliminary data.</text>
</comment>
<evidence type="ECO:0000259" key="1">
    <source>
        <dbReference type="Pfam" id="PF13490"/>
    </source>
</evidence>
<dbReference type="InterPro" id="IPR027383">
    <property type="entry name" value="Znf_put"/>
</dbReference>
<reference evidence="2 3" key="1">
    <citation type="submission" date="2019-06" db="EMBL/GenBank/DDBJ databases">
        <title>Sequencing the genomes of 1000 actinobacteria strains.</title>
        <authorList>
            <person name="Klenk H.-P."/>
        </authorList>
    </citation>
    <scope>NUCLEOTIDE SEQUENCE [LARGE SCALE GENOMIC DNA]</scope>
    <source>
        <strain evidence="2 3">DSM 10596</strain>
    </source>
</reference>
<dbReference type="InterPro" id="IPR024020">
    <property type="entry name" value="Anit_sigma_mycothiol_RsrA"/>
</dbReference>
<protein>
    <submittedName>
        <fullName evidence="2">Mycothiol system anti-sigma-R factor</fullName>
    </submittedName>
</protein>
<evidence type="ECO:0000313" key="2">
    <source>
        <dbReference type="EMBL" id="TQK77162.1"/>
    </source>
</evidence>
<dbReference type="Pfam" id="PF13490">
    <property type="entry name" value="zf-HC2"/>
    <property type="match status" value="1"/>
</dbReference>
<evidence type="ECO:0000313" key="3">
    <source>
        <dbReference type="Proteomes" id="UP000316181"/>
    </source>
</evidence>
<gene>
    <name evidence="2" type="ORF">FB389_1877</name>
</gene>
<sequence>MSHQAKPCGQSPATGGPCDCQEAYEHLLEYLDSTLNSTSADRIRAHIESCESCSSDAITSEIVRKLLRRCCIEQAPSELRVRIVQRLRIIDEA</sequence>
<accession>A0A542SRC5</accession>
<dbReference type="AlphaFoldDB" id="A0A542SRC5"/>
<keyword evidence="3" id="KW-1185">Reference proteome</keyword>
<dbReference type="NCBIfam" id="TIGR03988">
    <property type="entry name" value="antisig_RsrA"/>
    <property type="match status" value="1"/>
</dbReference>
<name>A0A542SRC5_9MICO</name>
<feature type="domain" description="Putative zinc-finger" evidence="1">
    <location>
        <begin position="20"/>
        <end position="53"/>
    </location>
</feature>